<feature type="compositionally biased region" description="Basic and acidic residues" evidence="3">
    <location>
        <begin position="600"/>
        <end position="612"/>
    </location>
</feature>
<dbReference type="InterPro" id="IPR001611">
    <property type="entry name" value="Leu-rich_rpt"/>
</dbReference>
<name>A0A0G4FPI8_VITBC</name>
<keyword evidence="5" id="KW-1185">Reference proteome</keyword>
<evidence type="ECO:0000256" key="2">
    <source>
        <dbReference type="ARBA" id="ARBA00022737"/>
    </source>
</evidence>
<dbReference type="SUPFAM" id="SSF52075">
    <property type="entry name" value="Outer arm dynein light chain 1"/>
    <property type="match status" value="1"/>
</dbReference>
<reference evidence="4 5" key="1">
    <citation type="submission" date="2014-11" db="EMBL/GenBank/DDBJ databases">
        <authorList>
            <person name="Zhu J."/>
            <person name="Qi W."/>
            <person name="Song R."/>
        </authorList>
    </citation>
    <scope>NUCLEOTIDE SEQUENCE [LARGE SCALE GENOMIC DNA]</scope>
</reference>
<dbReference type="STRING" id="1169540.A0A0G4FPI8"/>
<feature type="compositionally biased region" description="Pro residues" evidence="3">
    <location>
        <begin position="566"/>
        <end position="576"/>
    </location>
</feature>
<keyword evidence="1" id="KW-0433">Leucine-rich repeat</keyword>
<keyword evidence="2" id="KW-0677">Repeat</keyword>
<feature type="compositionally biased region" description="Low complexity" evidence="3">
    <location>
        <begin position="584"/>
        <end position="599"/>
    </location>
</feature>
<dbReference type="SMART" id="SM00369">
    <property type="entry name" value="LRR_TYP"/>
    <property type="match status" value="2"/>
</dbReference>
<evidence type="ECO:0000313" key="4">
    <source>
        <dbReference type="EMBL" id="CEM15921.1"/>
    </source>
</evidence>
<dbReference type="Proteomes" id="UP000041254">
    <property type="component" value="Unassembled WGS sequence"/>
</dbReference>
<dbReference type="PANTHER" id="PTHR15454:SF56">
    <property type="entry name" value="PROTEIN PHOSPHATASE 1 REGULATORY SUBUNIT 7-RELATED"/>
    <property type="match status" value="1"/>
</dbReference>
<dbReference type="InParanoid" id="A0A0G4FPI8"/>
<dbReference type="OrthoDB" id="449539at2759"/>
<dbReference type="GO" id="GO:0005737">
    <property type="term" value="C:cytoplasm"/>
    <property type="evidence" value="ECO:0007669"/>
    <property type="project" value="TreeGrafter"/>
</dbReference>
<sequence>MLSAANKPRAINPVRSTEGERRVLKRLSSESLFLPPISPSQKEAAENELSAALVAELSGSDGDDETVLSQVDTLIVRGAGIARLDGLHSVDFRWLRSLEVLSLSHNALTDICPLQHLVRLRSLNLNFNQLRDLSPAFECPQLESLYASHNQVMSIKGIEACQELQALCLFRNSLADLGKVIESLSTLPLLEQLDLNGNPCMGTTQSSEDHTSTQSTSPSTRPSAAVPGRVTPACFALPAAAVSAPSSTCQYRVIAAVPSLIKLDEMEVDESTRRVAERFVQCGKKEAKDQGDGDNDCGSWLRDLPRPSTAPAKEPVITSEGRHVSIGSESAEEDIQDMNAEESVETGGLEALRQQIRVLEAKVTSLEVENRNVYSLMGENRRLKQQIDEGQTDECDDLPAASSEDTDDVSSLRLENRMLRKRLGRTVEHVGQLRNDLYEARLGRKLRPRADTGDESSSIPRPFTANAESSNCMGSRTQPSLDCSPGARRSRRASSLVTIQEDQPVSIDDAAPASPNGSGGGSDDDIEAMLKRNAANLELLQRSLHETEALFSRPQTAQPDGRIQPPQMPMLPPNANPSPRRRPSSPQHKTPTAAPPRCRTAPEKGKRPRVSAHDEGAYCGVSALEMDVPDVELTGSDGAALFVGDTGEVLQLNGGVGGVDGVEGIRAMIEGYKRLTGAPI</sequence>
<feature type="compositionally biased region" description="Polar residues" evidence="3">
    <location>
        <begin position="466"/>
        <end position="481"/>
    </location>
</feature>
<evidence type="ECO:0000313" key="5">
    <source>
        <dbReference type="Proteomes" id="UP000041254"/>
    </source>
</evidence>
<dbReference type="AlphaFoldDB" id="A0A0G4FPI8"/>
<proteinExistence type="predicted"/>
<feature type="compositionally biased region" description="Low complexity" evidence="3">
    <location>
        <begin position="212"/>
        <end position="223"/>
    </location>
</feature>
<dbReference type="EMBL" id="CDMY01000474">
    <property type="protein sequence ID" value="CEM15921.1"/>
    <property type="molecule type" value="Genomic_DNA"/>
</dbReference>
<gene>
    <name evidence="4" type="ORF">Vbra_15905</name>
</gene>
<organism evidence="4 5">
    <name type="scientific">Vitrella brassicaformis (strain CCMP3155)</name>
    <dbReference type="NCBI Taxonomy" id="1169540"/>
    <lineage>
        <taxon>Eukaryota</taxon>
        <taxon>Sar</taxon>
        <taxon>Alveolata</taxon>
        <taxon>Colpodellida</taxon>
        <taxon>Vitrellaceae</taxon>
        <taxon>Vitrella</taxon>
    </lineage>
</organism>
<dbReference type="SMART" id="SM00365">
    <property type="entry name" value="LRR_SD22"/>
    <property type="match status" value="2"/>
</dbReference>
<feature type="region of interest" description="Disordered" evidence="3">
    <location>
        <begin position="198"/>
        <end position="225"/>
    </location>
</feature>
<evidence type="ECO:0008006" key="6">
    <source>
        <dbReference type="Google" id="ProtNLM"/>
    </source>
</evidence>
<dbReference type="InterPro" id="IPR025875">
    <property type="entry name" value="Leu-rich_rpt_4"/>
</dbReference>
<dbReference type="InterPro" id="IPR032675">
    <property type="entry name" value="LRR_dom_sf"/>
</dbReference>
<accession>A0A0G4FPI8</accession>
<dbReference type="InterPro" id="IPR003591">
    <property type="entry name" value="Leu-rich_rpt_typical-subtyp"/>
</dbReference>
<feature type="region of interest" description="Disordered" evidence="3">
    <location>
        <begin position="286"/>
        <end position="335"/>
    </location>
</feature>
<evidence type="ECO:0000256" key="1">
    <source>
        <dbReference type="ARBA" id="ARBA00022614"/>
    </source>
</evidence>
<evidence type="ECO:0000256" key="3">
    <source>
        <dbReference type="SAM" id="MobiDB-lite"/>
    </source>
</evidence>
<protein>
    <recommendedName>
        <fullName evidence="6">U2A'/phosphoprotein 32 family A C-terminal domain-containing protein</fullName>
    </recommendedName>
</protein>
<feature type="region of interest" description="Disordered" evidence="3">
    <location>
        <begin position="388"/>
        <end position="409"/>
    </location>
</feature>
<dbReference type="VEuPathDB" id="CryptoDB:Vbra_15905"/>
<feature type="region of interest" description="Disordered" evidence="3">
    <location>
        <begin position="551"/>
        <end position="612"/>
    </location>
</feature>
<feature type="region of interest" description="Disordered" evidence="3">
    <location>
        <begin position="448"/>
        <end position="526"/>
    </location>
</feature>
<dbReference type="Gene3D" id="3.80.10.10">
    <property type="entry name" value="Ribonuclease Inhibitor"/>
    <property type="match status" value="1"/>
</dbReference>
<dbReference type="Pfam" id="PF12799">
    <property type="entry name" value="LRR_4"/>
    <property type="match status" value="1"/>
</dbReference>
<dbReference type="PROSITE" id="PS51450">
    <property type="entry name" value="LRR"/>
    <property type="match status" value="3"/>
</dbReference>
<dbReference type="PANTHER" id="PTHR15454">
    <property type="entry name" value="NISCHARIN RELATED"/>
    <property type="match status" value="1"/>
</dbReference>